<dbReference type="STRING" id="695939.SAMN00790413_04361"/>
<gene>
    <name evidence="2" type="ORF">SAMN00790413_04361</name>
</gene>
<feature type="signal peptide" evidence="1">
    <location>
        <begin position="1"/>
        <end position="23"/>
    </location>
</feature>
<sequence>MNARRLRGHLPAALLLAFLTACGQGQFSNPFLVPPDLTATPKPLALTASKSACVAVTATGDGTPVTNLNLKVPGAPKELTVTTSGAGLQIQASPTTTPGAYPIIIQGSTTGGKGEGVIQVNVTAETTIPTAGFTSAFKPTALTLTVGSGSRVALQITRDANYTGQPTIKEIKPVSKQLTATLGGGDGV</sequence>
<accession>A0A1W1UR96</accession>
<dbReference type="AlphaFoldDB" id="A0A1W1UR96"/>
<evidence type="ECO:0000256" key="1">
    <source>
        <dbReference type="SAM" id="SignalP"/>
    </source>
</evidence>
<keyword evidence="1" id="KW-0732">Signal</keyword>
<feature type="chain" id="PRO_5012031794" evidence="1">
    <location>
        <begin position="24"/>
        <end position="188"/>
    </location>
</feature>
<keyword evidence="3" id="KW-1185">Reference proteome</keyword>
<dbReference type="Proteomes" id="UP000192582">
    <property type="component" value="Unassembled WGS sequence"/>
</dbReference>
<proteinExistence type="predicted"/>
<reference evidence="2 3" key="1">
    <citation type="submission" date="2017-04" db="EMBL/GenBank/DDBJ databases">
        <authorList>
            <person name="Afonso C.L."/>
            <person name="Miller P.J."/>
            <person name="Scott M.A."/>
            <person name="Spackman E."/>
            <person name="Goraichik I."/>
            <person name="Dimitrov K.M."/>
            <person name="Suarez D.L."/>
            <person name="Swayne D.E."/>
        </authorList>
    </citation>
    <scope>NUCLEOTIDE SEQUENCE [LARGE SCALE GENOMIC DNA]</scope>
    <source>
        <strain evidence="2 3">KR-140</strain>
    </source>
</reference>
<dbReference type="PROSITE" id="PS51257">
    <property type="entry name" value="PROKAR_LIPOPROTEIN"/>
    <property type="match status" value="1"/>
</dbReference>
<protein>
    <submittedName>
        <fullName evidence="2">Uncharacterized protein</fullName>
    </submittedName>
</protein>
<organism evidence="2 3">
    <name type="scientific">Deinococcus hopiensis KR-140</name>
    <dbReference type="NCBI Taxonomy" id="695939"/>
    <lineage>
        <taxon>Bacteria</taxon>
        <taxon>Thermotogati</taxon>
        <taxon>Deinococcota</taxon>
        <taxon>Deinococci</taxon>
        <taxon>Deinococcales</taxon>
        <taxon>Deinococcaceae</taxon>
        <taxon>Deinococcus</taxon>
    </lineage>
</organism>
<name>A0A1W1UR96_9DEIO</name>
<dbReference type="RefSeq" id="WP_084046447.1">
    <property type="nucleotide sequence ID" value="NZ_FWWU01000006.1"/>
</dbReference>
<evidence type="ECO:0000313" key="3">
    <source>
        <dbReference type="Proteomes" id="UP000192582"/>
    </source>
</evidence>
<dbReference type="EMBL" id="FWWU01000006">
    <property type="protein sequence ID" value="SMB83331.1"/>
    <property type="molecule type" value="Genomic_DNA"/>
</dbReference>
<evidence type="ECO:0000313" key="2">
    <source>
        <dbReference type="EMBL" id="SMB83331.1"/>
    </source>
</evidence>